<name>A0A9D1ZHV8_9BACE</name>
<reference evidence="1" key="1">
    <citation type="journal article" date="2021" name="PeerJ">
        <title>Extensive microbial diversity within the chicken gut microbiome revealed by metagenomics and culture.</title>
        <authorList>
            <person name="Gilroy R."/>
            <person name="Ravi A."/>
            <person name="Getino M."/>
            <person name="Pursley I."/>
            <person name="Horton D.L."/>
            <person name="Alikhan N.F."/>
            <person name="Baker D."/>
            <person name="Gharbi K."/>
            <person name="Hall N."/>
            <person name="Watson M."/>
            <person name="Adriaenssens E.M."/>
            <person name="Foster-Nyarko E."/>
            <person name="Jarju S."/>
            <person name="Secka A."/>
            <person name="Antonio M."/>
            <person name="Oren A."/>
            <person name="Chaudhuri R.R."/>
            <person name="La Ragione R."/>
            <person name="Hildebrand F."/>
            <person name="Pallen M.J."/>
        </authorList>
    </citation>
    <scope>NUCLEOTIDE SEQUENCE</scope>
    <source>
        <strain evidence="1">Gambia2-208</strain>
    </source>
</reference>
<comment type="caution">
    <text evidence="1">The sequence shown here is derived from an EMBL/GenBank/DDBJ whole genome shotgun (WGS) entry which is preliminary data.</text>
</comment>
<protein>
    <submittedName>
        <fullName evidence="1">Type II toxin-antitoxin system RelE/ParE family toxin</fullName>
    </submittedName>
</protein>
<evidence type="ECO:0000313" key="2">
    <source>
        <dbReference type="Proteomes" id="UP000886851"/>
    </source>
</evidence>
<dbReference type="PIRSF" id="PIRSF039032">
    <property type="entry name" value="HigB-2"/>
    <property type="match status" value="1"/>
</dbReference>
<dbReference type="Proteomes" id="UP000886851">
    <property type="component" value="Unassembled WGS sequence"/>
</dbReference>
<dbReference type="Pfam" id="PF06296">
    <property type="entry name" value="RelE"/>
    <property type="match status" value="1"/>
</dbReference>
<reference evidence="1" key="2">
    <citation type="submission" date="2021-04" db="EMBL/GenBank/DDBJ databases">
        <authorList>
            <person name="Gilroy R."/>
        </authorList>
    </citation>
    <scope>NUCLEOTIDE SEQUENCE</scope>
    <source>
        <strain evidence="1">Gambia2-208</strain>
    </source>
</reference>
<sequence>MDYKIKTAKSFEKELKRLGKRYASIVDDYAHLLEELHANPHLGIDLGGGLRKIRMAITSKGRGKSGGARVITFTVVVAVEETEINLLYIYDKAERSSISRKEIEDLLQKNGLAG</sequence>
<dbReference type="AlphaFoldDB" id="A0A9D1ZHV8"/>
<accession>A0A9D1ZHV8</accession>
<proteinExistence type="predicted"/>
<dbReference type="InterPro" id="IPR009387">
    <property type="entry name" value="HigB-2"/>
</dbReference>
<gene>
    <name evidence="1" type="ORF">H9824_07215</name>
</gene>
<organism evidence="1 2">
    <name type="scientific">Candidatus Bacteroides pullicola</name>
    <dbReference type="NCBI Taxonomy" id="2838475"/>
    <lineage>
        <taxon>Bacteria</taxon>
        <taxon>Pseudomonadati</taxon>
        <taxon>Bacteroidota</taxon>
        <taxon>Bacteroidia</taxon>
        <taxon>Bacteroidales</taxon>
        <taxon>Bacteroidaceae</taxon>
        <taxon>Bacteroides</taxon>
    </lineage>
</organism>
<evidence type="ECO:0000313" key="1">
    <source>
        <dbReference type="EMBL" id="HIY88475.1"/>
    </source>
</evidence>
<dbReference type="EMBL" id="DXCV01000048">
    <property type="protein sequence ID" value="HIY88475.1"/>
    <property type="molecule type" value="Genomic_DNA"/>
</dbReference>